<name>A0A5R9CVQ9_9LACO</name>
<protein>
    <recommendedName>
        <fullName evidence="3">histidine kinase</fullName>
        <ecNumber evidence="3">2.7.13.3</ecNumber>
    </recommendedName>
</protein>
<evidence type="ECO:0000313" key="12">
    <source>
        <dbReference type="EMBL" id="TLQ19561.1"/>
    </source>
</evidence>
<keyword evidence="6 12" id="KW-0418">Kinase</keyword>
<dbReference type="PANTHER" id="PTHR45453:SF1">
    <property type="entry name" value="PHOSPHATE REGULON SENSOR PROTEIN PHOR"/>
    <property type="match status" value="1"/>
</dbReference>
<dbReference type="GO" id="GO:0004721">
    <property type="term" value="F:phosphoprotein phosphatase activity"/>
    <property type="evidence" value="ECO:0007669"/>
    <property type="project" value="TreeGrafter"/>
</dbReference>
<dbReference type="GO" id="GO:0016036">
    <property type="term" value="P:cellular response to phosphate starvation"/>
    <property type="evidence" value="ECO:0007669"/>
    <property type="project" value="TreeGrafter"/>
</dbReference>
<dbReference type="EMBL" id="VBSX01000012">
    <property type="protein sequence ID" value="TLQ19561.1"/>
    <property type="molecule type" value="Genomic_DNA"/>
</dbReference>
<proteinExistence type="predicted"/>
<evidence type="ECO:0000256" key="7">
    <source>
        <dbReference type="ARBA" id="ARBA00023012"/>
    </source>
</evidence>
<dbReference type="EC" id="2.7.13.3" evidence="3"/>
<dbReference type="PRINTS" id="PR00344">
    <property type="entry name" value="BCTRLSENSOR"/>
</dbReference>
<keyword evidence="8 10" id="KW-0472">Membrane</keyword>
<dbReference type="OrthoDB" id="9813151at2"/>
<keyword evidence="4" id="KW-0597">Phosphoprotein</keyword>
<evidence type="ECO:0000256" key="8">
    <source>
        <dbReference type="ARBA" id="ARBA00023136"/>
    </source>
</evidence>
<dbReference type="PANTHER" id="PTHR45453">
    <property type="entry name" value="PHOSPHATE REGULON SENSOR PROTEIN PHOR"/>
    <property type="match status" value="1"/>
</dbReference>
<dbReference type="InterPro" id="IPR005467">
    <property type="entry name" value="His_kinase_dom"/>
</dbReference>
<dbReference type="InterPro" id="IPR050351">
    <property type="entry name" value="BphY/WalK/GraS-like"/>
</dbReference>
<dbReference type="SMART" id="SM00388">
    <property type="entry name" value="HisKA"/>
    <property type="match status" value="1"/>
</dbReference>
<evidence type="ECO:0000256" key="1">
    <source>
        <dbReference type="ARBA" id="ARBA00000085"/>
    </source>
</evidence>
<evidence type="ECO:0000256" key="4">
    <source>
        <dbReference type="ARBA" id="ARBA00022553"/>
    </source>
</evidence>
<evidence type="ECO:0000313" key="13">
    <source>
        <dbReference type="Proteomes" id="UP000305100"/>
    </source>
</evidence>
<dbReference type="GO" id="GO:0000155">
    <property type="term" value="F:phosphorelay sensor kinase activity"/>
    <property type="evidence" value="ECO:0007669"/>
    <property type="project" value="InterPro"/>
</dbReference>
<evidence type="ECO:0000256" key="5">
    <source>
        <dbReference type="ARBA" id="ARBA00022679"/>
    </source>
</evidence>
<dbReference type="FunFam" id="1.10.287.130:FF:000001">
    <property type="entry name" value="Two-component sensor histidine kinase"/>
    <property type="match status" value="1"/>
</dbReference>
<dbReference type="InterPro" id="IPR004358">
    <property type="entry name" value="Sig_transdc_His_kin-like_C"/>
</dbReference>
<dbReference type="Gene3D" id="3.30.450.20">
    <property type="entry name" value="PAS domain"/>
    <property type="match status" value="1"/>
</dbReference>
<keyword evidence="10" id="KW-1133">Transmembrane helix</keyword>
<feature type="compositionally biased region" description="Polar residues" evidence="9">
    <location>
        <begin position="473"/>
        <end position="484"/>
    </location>
</feature>
<dbReference type="CDD" id="cd00082">
    <property type="entry name" value="HisKA"/>
    <property type="match status" value="1"/>
</dbReference>
<organism evidence="12 13">
    <name type="scientific">Lentilactobacillus parafarraginis</name>
    <dbReference type="NCBI Taxonomy" id="390842"/>
    <lineage>
        <taxon>Bacteria</taxon>
        <taxon>Bacillati</taxon>
        <taxon>Bacillota</taxon>
        <taxon>Bacilli</taxon>
        <taxon>Lactobacillales</taxon>
        <taxon>Lactobacillaceae</taxon>
        <taxon>Lentilactobacillus</taxon>
    </lineage>
</organism>
<feature type="transmembrane region" description="Helical" evidence="10">
    <location>
        <begin position="12"/>
        <end position="30"/>
    </location>
</feature>
<dbReference type="PROSITE" id="PS50109">
    <property type="entry name" value="HIS_KIN"/>
    <property type="match status" value="1"/>
</dbReference>
<accession>A0A5R9CVQ9</accession>
<sequence>MMTLSKAYQQIMIILGLSIAEMAMLFYAFSKNSRDWLFFCLVLMIVLVVIILRATGDFYQNEKIRRQLERMTKNIVNHQPVSPLFVRPGNPYKQIADQLTELQSRQQDASKTIKNSNTELVTILSSLPVGIMVIDSSQDVIFANHRMASTLQHTIMNQPHPYSQDIRNYQLLSLIEKVFNDHHSQHAEVRSVGDNSQTWDTSVVFNQLDNDFHVSVIVYDISDIINVKQMQIDFLRNASHELKTPVTAISGFAKTLLGGAMDDRKTLVEFLKIIDQQSTQLTSLIQDVLTISHIQNGGPHQTQAINLKDFVDSHLESYISMARVQDISLINQVPENAVINGDPQNLTRIFQNLVSNAIKYNRPSGSVTIGYSANDSFWQLKVSDTGIGIAQKDTSRLFERFYRADDSRTKQKVSGTGLGLAIVKELVDAIGGVIHVKSQRGVGSTFTVEFPINESDTGDSTMAHKLNEPPAAPNSNLGSTNTKD</sequence>
<feature type="transmembrane region" description="Helical" evidence="10">
    <location>
        <begin position="36"/>
        <end position="56"/>
    </location>
</feature>
<evidence type="ECO:0000256" key="6">
    <source>
        <dbReference type="ARBA" id="ARBA00022777"/>
    </source>
</evidence>
<dbReference type="InterPro" id="IPR036890">
    <property type="entry name" value="HATPase_C_sf"/>
</dbReference>
<keyword evidence="10" id="KW-0812">Transmembrane</keyword>
<evidence type="ECO:0000259" key="11">
    <source>
        <dbReference type="PROSITE" id="PS50109"/>
    </source>
</evidence>
<comment type="catalytic activity">
    <reaction evidence="1">
        <text>ATP + protein L-histidine = ADP + protein N-phospho-L-histidine.</text>
        <dbReference type="EC" id="2.7.13.3"/>
    </reaction>
</comment>
<dbReference type="Gene3D" id="1.10.287.130">
    <property type="match status" value="1"/>
</dbReference>
<evidence type="ECO:0000256" key="2">
    <source>
        <dbReference type="ARBA" id="ARBA00004370"/>
    </source>
</evidence>
<dbReference type="Pfam" id="PF02518">
    <property type="entry name" value="HATPase_c"/>
    <property type="match status" value="1"/>
</dbReference>
<dbReference type="Pfam" id="PF00512">
    <property type="entry name" value="HisKA"/>
    <property type="match status" value="1"/>
</dbReference>
<dbReference type="CDD" id="cd00075">
    <property type="entry name" value="HATPase"/>
    <property type="match status" value="1"/>
</dbReference>
<comment type="caution">
    <text evidence="12">The sequence shown here is derived from an EMBL/GenBank/DDBJ whole genome shotgun (WGS) entry which is preliminary data.</text>
</comment>
<feature type="region of interest" description="Disordered" evidence="9">
    <location>
        <begin position="457"/>
        <end position="484"/>
    </location>
</feature>
<feature type="domain" description="Histidine kinase" evidence="11">
    <location>
        <begin position="237"/>
        <end position="454"/>
    </location>
</feature>
<dbReference type="SUPFAM" id="SSF55874">
    <property type="entry name" value="ATPase domain of HSP90 chaperone/DNA topoisomerase II/histidine kinase"/>
    <property type="match status" value="1"/>
</dbReference>
<dbReference type="Proteomes" id="UP000305100">
    <property type="component" value="Unassembled WGS sequence"/>
</dbReference>
<keyword evidence="5" id="KW-0808">Transferase</keyword>
<dbReference type="SMART" id="SM00387">
    <property type="entry name" value="HATPase_c"/>
    <property type="match status" value="1"/>
</dbReference>
<dbReference type="InterPro" id="IPR003661">
    <property type="entry name" value="HisK_dim/P_dom"/>
</dbReference>
<dbReference type="Gene3D" id="3.30.565.10">
    <property type="entry name" value="Histidine kinase-like ATPase, C-terminal domain"/>
    <property type="match status" value="1"/>
</dbReference>
<dbReference type="AlphaFoldDB" id="A0A5R9CVQ9"/>
<evidence type="ECO:0000256" key="3">
    <source>
        <dbReference type="ARBA" id="ARBA00012438"/>
    </source>
</evidence>
<dbReference type="SUPFAM" id="SSF47384">
    <property type="entry name" value="Homodimeric domain of signal transducing histidine kinase"/>
    <property type="match status" value="1"/>
</dbReference>
<dbReference type="GO" id="GO:0005886">
    <property type="term" value="C:plasma membrane"/>
    <property type="evidence" value="ECO:0007669"/>
    <property type="project" value="TreeGrafter"/>
</dbReference>
<keyword evidence="7" id="KW-0902">Two-component regulatory system</keyword>
<dbReference type="InterPro" id="IPR003594">
    <property type="entry name" value="HATPase_dom"/>
</dbReference>
<dbReference type="InterPro" id="IPR036097">
    <property type="entry name" value="HisK_dim/P_sf"/>
</dbReference>
<comment type="subcellular location">
    <subcellularLocation>
        <location evidence="2">Membrane</location>
    </subcellularLocation>
</comment>
<evidence type="ECO:0000256" key="9">
    <source>
        <dbReference type="SAM" id="MobiDB-lite"/>
    </source>
</evidence>
<gene>
    <name evidence="12" type="ORF">FEZ41_06325</name>
</gene>
<reference evidence="12 13" key="1">
    <citation type="submission" date="2019-05" db="EMBL/GenBank/DDBJ databases">
        <title>The metagenome of a microbial culture collection derived from dairy environment covers the genomic content of the human microbiome.</title>
        <authorList>
            <person name="Roder T."/>
            <person name="Wuthrich D."/>
            <person name="Sattari Z."/>
            <person name="Von Ah U."/>
            <person name="Bar C."/>
            <person name="Ronchi F."/>
            <person name="Macpherson A.J."/>
            <person name="Ganal-Vonarburg S.C."/>
            <person name="Bruggmann R."/>
            <person name="Vergeres G."/>
        </authorList>
    </citation>
    <scope>NUCLEOTIDE SEQUENCE [LARGE SCALE GENOMIC DNA]</scope>
    <source>
        <strain evidence="12 13">FAM 1079</strain>
    </source>
</reference>
<evidence type="ECO:0000256" key="10">
    <source>
        <dbReference type="SAM" id="Phobius"/>
    </source>
</evidence>
<dbReference type="FunFam" id="3.30.565.10:FF:000006">
    <property type="entry name" value="Sensor histidine kinase WalK"/>
    <property type="match status" value="1"/>
</dbReference>